<evidence type="ECO:0000256" key="2">
    <source>
        <dbReference type="ARBA" id="ARBA00022737"/>
    </source>
</evidence>
<reference evidence="10 12" key="2">
    <citation type="submission" date="2018-03" db="EMBL/GenBank/DDBJ databases">
        <authorList>
            <person name="Fogelqvist J."/>
        </authorList>
    </citation>
    <scope>NUCLEOTIDE SEQUENCE [LARGE SCALE GENOMIC DNA]</scope>
</reference>
<dbReference type="Gene3D" id="1.10.8.60">
    <property type="match status" value="1"/>
</dbReference>
<dbReference type="GO" id="GO:0005524">
    <property type="term" value="F:ATP binding"/>
    <property type="evidence" value="ECO:0007669"/>
    <property type="project" value="UniProtKB-KW"/>
</dbReference>
<reference evidence="9 11" key="1">
    <citation type="submission" date="2015-02" db="EMBL/GenBank/DDBJ databases">
        <authorList>
            <person name="Chooi Y.-H."/>
        </authorList>
    </citation>
    <scope>NUCLEOTIDE SEQUENCE [LARGE SCALE GENOMIC DNA]</scope>
    <source>
        <strain evidence="9">E3</strain>
    </source>
</reference>
<evidence type="ECO:0000256" key="1">
    <source>
        <dbReference type="ARBA" id="ARBA00008675"/>
    </source>
</evidence>
<dbReference type="CDD" id="cd00009">
    <property type="entry name" value="AAA"/>
    <property type="match status" value="1"/>
</dbReference>
<dbReference type="Pfam" id="PF07724">
    <property type="entry name" value="AAA_2"/>
    <property type="match status" value="1"/>
</dbReference>
<proteinExistence type="inferred from homology"/>
<gene>
    <name evidence="9" type="ORF">PBRA_008325</name>
    <name evidence="10" type="ORF">PLBR_LOCUS2491</name>
</gene>
<dbReference type="SUPFAM" id="SSF52540">
    <property type="entry name" value="P-loop containing nucleoside triphosphate hydrolases"/>
    <property type="match status" value="2"/>
</dbReference>
<dbReference type="GO" id="GO:0005737">
    <property type="term" value="C:cytoplasm"/>
    <property type="evidence" value="ECO:0007669"/>
    <property type="project" value="TreeGrafter"/>
</dbReference>
<evidence type="ECO:0000313" key="11">
    <source>
        <dbReference type="Proteomes" id="UP000039324"/>
    </source>
</evidence>
<dbReference type="FunFam" id="3.40.50.300:FF:000120">
    <property type="entry name" value="ATP-dependent chaperone ClpB"/>
    <property type="match status" value="1"/>
</dbReference>
<evidence type="ECO:0000313" key="10">
    <source>
        <dbReference type="EMBL" id="SPQ95276.1"/>
    </source>
</evidence>
<dbReference type="InterPro" id="IPR003959">
    <property type="entry name" value="ATPase_AAA_core"/>
</dbReference>
<organism evidence="9 11">
    <name type="scientific">Plasmodiophora brassicae</name>
    <name type="common">Clubroot disease agent</name>
    <dbReference type="NCBI Taxonomy" id="37360"/>
    <lineage>
        <taxon>Eukaryota</taxon>
        <taxon>Sar</taxon>
        <taxon>Rhizaria</taxon>
        <taxon>Endomyxa</taxon>
        <taxon>Phytomyxea</taxon>
        <taxon>Plasmodiophorida</taxon>
        <taxon>Plasmodiophoridae</taxon>
        <taxon>Plasmodiophora</taxon>
    </lineage>
</organism>
<feature type="domain" description="AAA+ ATPase" evidence="7">
    <location>
        <begin position="466"/>
        <end position="633"/>
    </location>
</feature>
<dbReference type="Pfam" id="PF00004">
    <property type="entry name" value="AAA"/>
    <property type="match status" value="1"/>
</dbReference>
<feature type="domain" description="AAA+ ATPase" evidence="7">
    <location>
        <begin position="71"/>
        <end position="217"/>
    </location>
</feature>
<dbReference type="OrthoDB" id="47330at2759"/>
<dbReference type="SMART" id="SM00382">
    <property type="entry name" value="AAA"/>
    <property type="match status" value="2"/>
</dbReference>
<dbReference type="Proteomes" id="UP000290189">
    <property type="component" value="Unassembled WGS sequence"/>
</dbReference>
<keyword evidence="4" id="KW-0067">ATP-binding</keyword>
<dbReference type="AlphaFoldDB" id="A0A0G4J053"/>
<keyword evidence="11" id="KW-1185">Reference proteome</keyword>
<keyword evidence="2" id="KW-0677">Repeat</keyword>
<feature type="domain" description="Clp ATPase C-terminal" evidence="8">
    <location>
        <begin position="632"/>
        <end position="723"/>
    </location>
</feature>
<dbReference type="InterPro" id="IPR003593">
    <property type="entry name" value="AAA+_ATPase"/>
</dbReference>
<dbReference type="Pfam" id="PF10431">
    <property type="entry name" value="ClpB_D2-small"/>
    <property type="match status" value="1"/>
</dbReference>
<dbReference type="InterPro" id="IPR019489">
    <property type="entry name" value="Clp_ATPase_C"/>
</dbReference>
<keyword evidence="5" id="KW-0143">Chaperone</keyword>
<dbReference type="InterPro" id="IPR027417">
    <property type="entry name" value="P-loop_NTPase"/>
</dbReference>
<dbReference type="Gene3D" id="3.40.50.300">
    <property type="entry name" value="P-loop containing nucleotide triphosphate hydrolases"/>
    <property type="match status" value="3"/>
</dbReference>
<dbReference type="PRINTS" id="PR00300">
    <property type="entry name" value="CLPPROTEASEA"/>
</dbReference>
<geneLocation type="mitochondrion" evidence="10"/>
<evidence type="ECO:0000259" key="8">
    <source>
        <dbReference type="SMART" id="SM01086"/>
    </source>
</evidence>
<accession>A0A0G4J053</accession>
<comment type="similarity">
    <text evidence="1">Belongs to the ClpA/ClpB family.</text>
</comment>
<dbReference type="GO" id="GO:0034605">
    <property type="term" value="P:cellular response to heat"/>
    <property type="evidence" value="ECO:0007669"/>
    <property type="project" value="TreeGrafter"/>
</dbReference>
<dbReference type="OMA" id="VSKMMQG"/>
<dbReference type="CDD" id="cd19499">
    <property type="entry name" value="RecA-like_ClpB_Hsp104-like"/>
    <property type="match status" value="1"/>
</dbReference>
<dbReference type="PANTHER" id="PTHR11638">
    <property type="entry name" value="ATP-DEPENDENT CLP PROTEASE"/>
    <property type="match status" value="1"/>
</dbReference>
<dbReference type="FunFam" id="3.40.50.300:FF:000010">
    <property type="entry name" value="Chaperone clpB 1, putative"/>
    <property type="match status" value="1"/>
</dbReference>
<dbReference type="SMART" id="SM01086">
    <property type="entry name" value="ClpB_D2-small"/>
    <property type="match status" value="1"/>
</dbReference>
<evidence type="ECO:0000313" key="9">
    <source>
        <dbReference type="EMBL" id="CEP01013.1"/>
    </source>
</evidence>
<dbReference type="EMBL" id="OVEO01000004">
    <property type="protein sequence ID" value="SPQ95276.1"/>
    <property type="molecule type" value="Genomic_DNA"/>
</dbReference>
<dbReference type="EMBL" id="CDSF01000106">
    <property type="protein sequence ID" value="CEP01013.1"/>
    <property type="molecule type" value="Genomic_DNA"/>
</dbReference>
<evidence type="ECO:0000256" key="4">
    <source>
        <dbReference type="ARBA" id="ARBA00022840"/>
    </source>
</evidence>
<evidence type="ECO:0000256" key="3">
    <source>
        <dbReference type="ARBA" id="ARBA00022741"/>
    </source>
</evidence>
<protein>
    <recommendedName>
        <fullName evidence="13">Clp R domain-containing protein</fullName>
    </recommendedName>
</protein>
<dbReference type="PROSITE" id="PS00870">
    <property type="entry name" value="CLPAB_1"/>
    <property type="match status" value="1"/>
</dbReference>
<evidence type="ECO:0000256" key="5">
    <source>
        <dbReference type="ARBA" id="ARBA00023186"/>
    </source>
</evidence>
<feature type="region of interest" description="Disordered" evidence="6">
    <location>
        <begin position="726"/>
        <end position="745"/>
    </location>
</feature>
<keyword evidence="3" id="KW-0547">Nucleotide-binding</keyword>
<dbReference type="InterPro" id="IPR050130">
    <property type="entry name" value="ClpA_ClpB"/>
</dbReference>
<dbReference type="InterPro" id="IPR018368">
    <property type="entry name" value="ClpA/B_CS1"/>
</dbReference>
<dbReference type="STRING" id="37360.A0A0G4J053"/>
<sequence>MLGRYAGRRAQASLARRFMQTMDLGADMKPGEALSKYTTDLTEIARQGRSDPVIGRADEIRRTIQVLSRRTKNNPILLGQPGTGKTALVEGLAQRIAAGEVPDSIKSKRLLSLDLSAIVAGASFKGEFEKRFKALLKDVTAEHGSVILFADEIHQLVGMGSAGGDSAMDAANIIKPALARGDLRLVGATTFEEYRKYIEKDQALARRFQPVFISEPTVQDTIAILRGLKDKYELWHGVRIADSAVVASANYAKRYLSDRKLPDSAIDLLDESASRLRMEKESKPHDLAEMDRQILTMQIEISALKRETDPDSVARRETLETSLRDMQGRAAERTTEWQKEKERRQSAIAVREKLDDARRQLELAQAAGDFSRAGELKYGVIPALVNEVATLAPVLKSEAVTEDDVAAVISQRTGIPVSRLLVGESDRLLRMEEELCKRVVGQDEAIASISDAIRVARSGLHPPTKPIGTFLFLGSSGCGKTELAKAVAEFMFNDESAMVRIDMSEYSEPHSVARLIGAPPGYVGYDEGGQLTEPVRRRPYSVVLLDEIEKAHRQVDNVLLQLLDEGRLTDGSGKTVDFRNAIVIMTSNLGTVGRSSDYTAKERRRVSMEAVREHFPPEFINRLDEIVQFNDLSPVAMRPICDIQLQRIQATLTAEQRVKLKVDDAARDYLAEQGYDPDYGARPLKRVLQKQLLNPLARLLLSGNAMKGDTVHVTLDDDRKLQFHTHHPDEQLQPVPAKPDAIVAA</sequence>
<dbReference type="GO" id="GO:0016887">
    <property type="term" value="F:ATP hydrolysis activity"/>
    <property type="evidence" value="ECO:0007669"/>
    <property type="project" value="InterPro"/>
</dbReference>
<keyword evidence="10" id="KW-0496">Mitochondrion</keyword>
<evidence type="ECO:0000259" key="7">
    <source>
        <dbReference type="SMART" id="SM00382"/>
    </source>
</evidence>
<evidence type="ECO:0000313" key="12">
    <source>
        <dbReference type="Proteomes" id="UP000290189"/>
    </source>
</evidence>
<evidence type="ECO:0008006" key="13">
    <source>
        <dbReference type="Google" id="ProtNLM"/>
    </source>
</evidence>
<name>A0A0G4J053_PLABS</name>
<dbReference type="Pfam" id="PF17871">
    <property type="entry name" value="AAA_lid_9"/>
    <property type="match status" value="1"/>
</dbReference>
<dbReference type="InterPro" id="IPR001270">
    <property type="entry name" value="ClpA/B"/>
</dbReference>
<dbReference type="InterPro" id="IPR041546">
    <property type="entry name" value="ClpA/ClpB_AAA_lid"/>
</dbReference>
<dbReference type="FunFam" id="3.40.50.300:FF:000025">
    <property type="entry name" value="ATP-dependent Clp protease subunit"/>
    <property type="match status" value="1"/>
</dbReference>
<dbReference type="Proteomes" id="UP000039324">
    <property type="component" value="Unassembled WGS sequence"/>
</dbReference>
<dbReference type="PANTHER" id="PTHR11638:SF176">
    <property type="entry name" value="HEAT SHOCK PROTEIN 78, MITOCHONDRIAL"/>
    <property type="match status" value="1"/>
</dbReference>
<evidence type="ECO:0000256" key="6">
    <source>
        <dbReference type="SAM" id="MobiDB-lite"/>
    </source>
</evidence>